<keyword evidence="10" id="KW-0732">Signal</keyword>
<keyword evidence="7 9" id="KW-0472">Membrane</keyword>
<evidence type="ECO:0000256" key="6">
    <source>
        <dbReference type="ARBA" id="ARBA00023004"/>
    </source>
</evidence>
<dbReference type="GO" id="GO:0009055">
    <property type="term" value="F:electron transfer activity"/>
    <property type="evidence" value="ECO:0007669"/>
    <property type="project" value="InterPro"/>
</dbReference>
<feature type="transmembrane region" description="Helical" evidence="9">
    <location>
        <begin position="213"/>
        <end position="231"/>
    </location>
</feature>
<comment type="subcellular location">
    <subcellularLocation>
        <location evidence="1">Membrane</location>
    </subcellularLocation>
</comment>
<evidence type="ECO:0000256" key="8">
    <source>
        <dbReference type="PIRSR" id="PIRSR602326-1"/>
    </source>
</evidence>
<dbReference type="RefSeq" id="WP_147074684.1">
    <property type="nucleotide sequence ID" value="NZ_AP021884.1"/>
</dbReference>
<keyword evidence="4 8" id="KW-0479">Metal-binding</keyword>
<evidence type="ECO:0000256" key="9">
    <source>
        <dbReference type="SAM" id="Phobius"/>
    </source>
</evidence>
<keyword evidence="2 8" id="KW-0349">Heme</keyword>
<dbReference type="GO" id="GO:0046872">
    <property type="term" value="F:metal ion binding"/>
    <property type="evidence" value="ECO:0007669"/>
    <property type="project" value="UniProtKB-KW"/>
</dbReference>
<keyword evidence="13" id="KW-1185">Reference proteome</keyword>
<name>A0A512LB91_9PROT</name>
<dbReference type="AlphaFoldDB" id="A0A512LB91"/>
<dbReference type="GO" id="GO:0016020">
    <property type="term" value="C:membrane"/>
    <property type="evidence" value="ECO:0007669"/>
    <property type="project" value="UniProtKB-SubCell"/>
</dbReference>
<keyword evidence="3 9" id="KW-0812">Transmembrane</keyword>
<dbReference type="OrthoDB" id="9798864at2"/>
<proteinExistence type="predicted"/>
<evidence type="ECO:0000313" key="13">
    <source>
        <dbReference type="Proteomes" id="UP000321337"/>
    </source>
</evidence>
<evidence type="ECO:0000256" key="1">
    <source>
        <dbReference type="ARBA" id="ARBA00004370"/>
    </source>
</evidence>
<feature type="domain" description="Cytochrome c" evidence="11">
    <location>
        <begin position="35"/>
        <end position="199"/>
    </location>
</feature>
<dbReference type="EMBL" id="BKAD01000035">
    <property type="protein sequence ID" value="GEP31726.1"/>
    <property type="molecule type" value="Genomic_DNA"/>
</dbReference>
<sequence>MKKFLLALLFAPLIAFGSEGNVHLDKAPVNLEDYASLQRGARIFTNYCLSCHSAAAMRYSRLEDIGLSKDQIKDNLMFASDNVGDTMTISMSPDNAKAWFGAAPPDLSVEARARTPDWLYTYLRSFYLDDSRPTGWNNTVFEKVGMPHVLYTLQGEQVLKKSAAGAHDEQARPEFELVKPGKLSPAEYNAMVGDLVNYLTWMAEPAKATRQELGIVVLLFLGVFFVLAYYLKKEFWKDIH</sequence>
<dbReference type="PANTHER" id="PTHR10266">
    <property type="entry name" value="CYTOCHROME C1"/>
    <property type="match status" value="1"/>
</dbReference>
<feature type="chain" id="PRO_5022087426" evidence="10">
    <location>
        <begin position="18"/>
        <end position="240"/>
    </location>
</feature>
<evidence type="ECO:0000259" key="11">
    <source>
        <dbReference type="PROSITE" id="PS51007"/>
    </source>
</evidence>
<dbReference type="SUPFAM" id="SSF46626">
    <property type="entry name" value="Cytochrome c"/>
    <property type="match status" value="1"/>
</dbReference>
<dbReference type="Proteomes" id="UP000321337">
    <property type="component" value="Unassembled WGS sequence"/>
</dbReference>
<accession>A0A512LB91</accession>
<keyword evidence="6 8" id="KW-0408">Iron</keyword>
<feature type="binding site" description="covalent" evidence="8">
    <location>
        <position position="52"/>
    </location>
    <ligand>
        <name>heme c</name>
        <dbReference type="ChEBI" id="CHEBI:61717"/>
    </ligand>
</feature>
<dbReference type="InterPro" id="IPR002326">
    <property type="entry name" value="Cyt_c1"/>
</dbReference>
<comment type="cofactor">
    <cofactor evidence="8">
        <name>heme c</name>
        <dbReference type="ChEBI" id="CHEBI:61717"/>
    </cofactor>
    <text evidence="8">Binds 1 heme c group covalently per subunit.</text>
</comment>
<protein>
    <submittedName>
        <fullName evidence="12">Cytochrome c</fullName>
    </submittedName>
</protein>
<gene>
    <name evidence="12" type="primary">petC</name>
    <name evidence="12" type="ORF">TPL01_28640</name>
</gene>
<dbReference type="InterPro" id="IPR036909">
    <property type="entry name" value="Cyt_c-like_dom_sf"/>
</dbReference>
<feature type="signal peptide" evidence="10">
    <location>
        <begin position="1"/>
        <end position="17"/>
    </location>
</feature>
<evidence type="ECO:0000313" key="12">
    <source>
        <dbReference type="EMBL" id="GEP31726.1"/>
    </source>
</evidence>
<feature type="binding site" description="covalent" evidence="8">
    <location>
        <position position="51"/>
    </location>
    <ligand>
        <name>heme c</name>
        <dbReference type="ChEBI" id="CHEBI:61717"/>
    </ligand>
</feature>
<evidence type="ECO:0000256" key="5">
    <source>
        <dbReference type="ARBA" id="ARBA00022989"/>
    </source>
</evidence>
<organism evidence="12 13">
    <name type="scientific">Sulfuriferula plumbiphila</name>
    <dbReference type="NCBI Taxonomy" id="171865"/>
    <lineage>
        <taxon>Bacteria</taxon>
        <taxon>Pseudomonadati</taxon>
        <taxon>Pseudomonadota</taxon>
        <taxon>Betaproteobacteria</taxon>
        <taxon>Nitrosomonadales</taxon>
        <taxon>Sulfuricellaceae</taxon>
        <taxon>Sulfuriferula</taxon>
    </lineage>
</organism>
<evidence type="ECO:0000256" key="4">
    <source>
        <dbReference type="ARBA" id="ARBA00022723"/>
    </source>
</evidence>
<dbReference type="InterPro" id="IPR009056">
    <property type="entry name" value="Cyt_c-like_dom"/>
</dbReference>
<feature type="binding site" description="covalent" evidence="8">
    <location>
        <position position="48"/>
    </location>
    <ligand>
        <name>heme c</name>
        <dbReference type="ChEBI" id="CHEBI:61717"/>
    </ligand>
</feature>
<evidence type="ECO:0000256" key="2">
    <source>
        <dbReference type="ARBA" id="ARBA00022617"/>
    </source>
</evidence>
<evidence type="ECO:0000256" key="10">
    <source>
        <dbReference type="SAM" id="SignalP"/>
    </source>
</evidence>
<evidence type="ECO:0000256" key="3">
    <source>
        <dbReference type="ARBA" id="ARBA00022692"/>
    </source>
</evidence>
<dbReference type="Pfam" id="PF02167">
    <property type="entry name" value="Cytochrom_C1"/>
    <property type="match status" value="1"/>
</dbReference>
<keyword evidence="5 9" id="KW-1133">Transmembrane helix</keyword>
<dbReference type="Gene3D" id="1.20.5.100">
    <property type="entry name" value="Cytochrome c1, transmembrane anchor, C-terminal"/>
    <property type="match status" value="1"/>
</dbReference>
<dbReference type="PROSITE" id="PS51007">
    <property type="entry name" value="CYTC"/>
    <property type="match status" value="1"/>
</dbReference>
<reference evidence="12 13" key="1">
    <citation type="submission" date="2019-07" db="EMBL/GenBank/DDBJ databases">
        <title>Whole genome shotgun sequence of Thiobacillus plumbophilus NBRC 107929.</title>
        <authorList>
            <person name="Hosoyama A."/>
            <person name="Uohara A."/>
            <person name="Ohji S."/>
            <person name="Ichikawa N."/>
        </authorList>
    </citation>
    <scope>NUCLEOTIDE SEQUENCE [LARGE SCALE GENOMIC DNA]</scope>
    <source>
        <strain evidence="12 13">NBRC 107929</strain>
    </source>
</reference>
<dbReference type="Gene3D" id="1.10.760.10">
    <property type="entry name" value="Cytochrome c-like domain"/>
    <property type="match status" value="1"/>
</dbReference>
<dbReference type="PRINTS" id="PR00603">
    <property type="entry name" value="CYTOCHROMEC1"/>
</dbReference>
<evidence type="ECO:0000256" key="7">
    <source>
        <dbReference type="ARBA" id="ARBA00023136"/>
    </source>
</evidence>
<dbReference type="GO" id="GO:0020037">
    <property type="term" value="F:heme binding"/>
    <property type="evidence" value="ECO:0007669"/>
    <property type="project" value="InterPro"/>
</dbReference>
<dbReference type="PANTHER" id="PTHR10266:SF3">
    <property type="entry name" value="CYTOCHROME C1, HEME PROTEIN, MITOCHONDRIAL"/>
    <property type="match status" value="1"/>
</dbReference>
<comment type="caution">
    <text evidence="12">The sequence shown here is derived from an EMBL/GenBank/DDBJ whole genome shotgun (WGS) entry which is preliminary data.</text>
</comment>